<proteinExistence type="predicted"/>
<organism evidence="1 2">
    <name type="scientific">Halotalea alkalilenta</name>
    <dbReference type="NCBI Taxonomy" id="376489"/>
    <lineage>
        <taxon>Bacteria</taxon>
        <taxon>Pseudomonadati</taxon>
        <taxon>Pseudomonadota</taxon>
        <taxon>Gammaproteobacteria</taxon>
        <taxon>Oceanospirillales</taxon>
        <taxon>Halomonadaceae</taxon>
        <taxon>Halotalea</taxon>
    </lineage>
</organism>
<gene>
    <name evidence="1" type="ORF">A5892_04495</name>
</gene>
<dbReference type="KEGG" id="haa:A5892_04495"/>
<dbReference type="STRING" id="376489.A5892_04495"/>
<evidence type="ECO:0000313" key="2">
    <source>
        <dbReference type="Proteomes" id="UP000077875"/>
    </source>
</evidence>
<dbReference type="Proteomes" id="UP000077875">
    <property type="component" value="Chromosome"/>
</dbReference>
<sequence length="106" mass="11598">MQWIGLGERRPFLTAHIGHQGMLARALSLSLTLGLLRPFTGFLSHSRVRTAIGEHEVPLAGGPVAMHTKVMVQDVPKTLIATVPVWVVKPVHSTIVIWCDRGSMVL</sequence>
<accession>A0A172YC68</accession>
<dbReference type="EMBL" id="CP015243">
    <property type="protein sequence ID" value="ANF56817.1"/>
    <property type="molecule type" value="Genomic_DNA"/>
</dbReference>
<keyword evidence="2" id="KW-1185">Reference proteome</keyword>
<protein>
    <submittedName>
        <fullName evidence="1">Uncharacterized protein</fullName>
    </submittedName>
</protein>
<evidence type="ECO:0000313" key="1">
    <source>
        <dbReference type="EMBL" id="ANF56817.1"/>
    </source>
</evidence>
<reference evidence="1 2" key="1">
    <citation type="submission" date="2016-04" db="EMBL/GenBank/DDBJ databases">
        <title>Complete Genome Sequence of Halotalea alkalilenta IHB B 13600.</title>
        <authorList>
            <person name="Swarnkar M.K."/>
            <person name="Sharma A."/>
            <person name="Kaushal K."/>
            <person name="Soni R."/>
            <person name="Rana S."/>
            <person name="Singh A.K."/>
            <person name="Gulati A."/>
        </authorList>
    </citation>
    <scope>NUCLEOTIDE SEQUENCE [LARGE SCALE GENOMIC DNA]</scope>
    <source>
        <strain evidence="1 2">IHB B 13600</strain>
    </source>
</reference>
<name>A0A172YC68_9GAMM</name>
<dbReference type="AlphaFoldDB" id="A0A172YC68"/>